<protein>
    <recommendedName>
        <fullName evidence="4">1-acyl-sn-glycerol-3-phosphate acyltransferase</fullName>
        <ecNumber evidence="4">2.3.1.51</ecNumber>
    </recommendedName>
</protein>
<evidence type="ECO:0000259" key="5">
    <source>
        <dbReference type="SMART" id="SM00563"/>
    </source>
</evidence>
<dbReference type="RefSeq" id="WP_188038305.1">
    <property type="nucleotide sequence ID" value="NZ_JACVHF010000001.1"/>
</dbReference>
<evidence type="ECO:0000313" key="6">
    <source>
        <dbReference type="EMBL" id="MBC9783132.1"/>
    </source>
</evidence>
<keyword evidence="3 4" id="KW-0012">Acyltransferase</keyword>
<keyword evidence="4" id="KW-1208">Phospholipid metabolism</keyword>
<comment type="catalytic activity">
    <reaction evidence="4">
        <text>a 1-acyl-sn-glycero-3-phosphate + an acyl-CoA = a 1,2-diacyl-sn-glycero-3-phosphate + CoA</text>
        <dbReference type="Rhea" id="RHEA:19709"/>
        <dbReference type="ChEBI" id="CHEBI:57287"/>
        <dbReference type="ChEBI" id="CHEBI:57970"/>
        <dbReference type="ChEBI" id="CHEBI:58342"/>
        <dbReference type="ChEBI" id="CHEBI:58608"/>
        <dbReference type="EC" id="2.3.1.51"/>
    </reaction>
</comment>
<dbReference type="CDD" id="cd07989">
    <property type="entry name" value="LPLAT_AGPAT-like"/>
    <property type="match status" value="1"/>
</dbReference>
<dbReference type="NCBIfam" id="TIGR00530">
    <property type="entry name" value="AGP_acyltrn"/>
    <property type="match status" value="1"/>
</dbReference>
<accession>A0ABR7SYW4</accession>
<keyword evidence="4" id="KW-0443">Lipid metabolism</keyword>
<organism evidence="6 7">
    <name type="scientific">Heliobacterium chlorum</name>
    <dbReference type="NCBI Taxonomy" id="2698"/>
    <lineage>
        <taxon>Bacteria</taxon>
        <taxon>Bacillati</taxon>
        <taxon>Bacillota</taxon>
        <taxon>Clostridia</taxon>
        <taxon>Eubacteriales</taxon>
        <taxon>Heliobacteriaceae</taxon>
        <taxon>Heliobacterium</taxon>
    </lineage>
</organism>
<dbReference type="InterPro" id="IPR002123">
    <property type="entry name" value="Plipid/glycerol_acylTrfase"/>
</dbReference>
<dbReference type="EC" id="2.3.1.51" evidence="4"/>
<dbReference type="GO" id="GO:0016746">
    <property type="term" value="F:acyltransferase activity"/>
    <property type="evidence" value="ECO:0007669"/>
    <property type="project" value="UniProtKB-KW"/>
</dbReference>
<dbReference type="Proteomes" id="UP000617402">
    <property type="component" value="Unassembled WGS sequence"/>
</dbReference>
<sequence length="216" mass="24021">MSELTQHREFVASSFMYRFIRGMLIFFFARICRWRLQGLENVPKDGPIIMAFNHASNWDPMILVCASPRKVHFMAKKELFEVPFVSYIVNLAGSYPVDRSKMGRQALKMSIDILNQGKVIGIFPEGTRSKTGEMGEAKAGTVMIAAKAGAPIVPVGLYNSQNVFSGGWFRPVSVCFGSPIYLNSDGGKLTSKDMHELSEQLMTTIAALVQDAKKML</sequence>
<comment type="domain">
    <text evidence="4">The HXXXXD motif is essential for acyltransferase activity and may constitute the binding site for the phosphate moiety of the glycerol-3-phosphate.</text>
</comment>
<dbReference type="PANTHER" id="PTHR10434">
    <property type="entry name" value="1-ACYL-SN-GLYCEROL-3-PHOSPHATE ACYLTRANSFERASE"/>
    <property type="match status" value="1"/>
</dbReference>
<proteinExistence type="inferred from homology"/>
<comment type="similarity">
    <text evidence="1 4">Belongs to the 1-acyl-sn-glycerol-3-phosphate acyltransferase family.</text>
</comment>
<dbReference type="SMART" id="SM00563">
    <property type="entry name" value="PlsC"/>
    <property type="match status" value="1"/>
</dbReference>
<keyword evidence="4" id="KW-0444">Lipid biosynthesis</keyword>
<keyword evidence="4" id="KW-0594">Phospholipid biosynthesis</keyword>
<gene>
    <name evidence="6" type="ORF">H1S01_01250</name>
</gene>
<dbReference type="Pfam" id="PF01553">
    <property type="entry name" value="Acyltransferase"/>
    <property type="match status" value="1"/>
</dbReference>
<evidence type="ECO:0000256" key="3">
    <source>
        <dbReference type="ARBA" id="ARBA00023315"/>
    </source>
</evidence>
<dbReference type="SUPFAM" id="SSF69593">
    <property type="entry name" value="Glycerol-3-phosphate (1)-acyltransferase"/>
    <property type="match status" value="1"/>
</dbReference>
<reference evidence="6 7" key="1">
    <citation type="submission" date="2020-07" db="EMBL/GenBank/DDBJ databases">
        <title>Draft whole-genome sequence of Heliobacterium chlorum DSM 3682, type strain.</title>
        <authorList>
            <person name="Kyndt J.A."/>
            <person name="Meyer T.E."/>
            <person name="Imhoff J.F."/>
        </authorList>
    </citation>
    <scope>NUCLEOTIDE SEQUENCE [LARGE SCALE GENOMIC DNA]</scope>
    <source>
        <strain evidence="6 7">DSM 3682</strain>
    </source>
</reference>
<dbReference type="PANTHER" id="PTHR10434:SF11">
    <property type="entry name" value="1-ACYL-SN-GLYCEROL-3-PHOSPHATE ACYLTRANSFERASE"/>
    <property type="match status" value="1"/>
</dbReference>
<dbReference type="InterPro" id="IPR004552">
    <property type="entry name" value="AGP_acyltrans"/>
</dbReference>
<evidence type="ECO:0000256" key="2">
    <source>
        <dbReference type="ARBA" id="ARBA00022679"/>
    </source>
</evidence>
<comment type="caution">
    <text evidence="6">The sequence shown here is derived from an EMBL/GenBank/DDBJ whole genome shotgun (WGS) entry which is preliminary data.</text>
</comment>
<feature type="domain" description="Phospholipid/glycerol acyltransferase" evidence="5">
    <location>
        <begin position="48"/>
        <end position="160"/>
    </location>
</feature>
<evidence type="ECO:0000313" key="7">
    <source>
        <dbReference type="Proteomes" id="UP000617402"/>
    </source>
</evidence>
<dbReference type="EMBL" id="JACVHF010000001">
    <property type="protein sequence ID" value="MBC9783132.1"/>
    <property type="molecule type" value="Genomic_DNA"/>
</dbReference>
<keyword evidence="2 4" id="KW-0808">Transferase</keyword>
<name>A0ABR7SYW4_HELCL</name>
<keyword evidence="7" id="KW-1185">Reference proteome</keyword>
<evidence type="ECO:0000256" key="1">
    <source>
        <dbReference type="ARBA" id="ARBA00008655"/>
    </source>
</evidence>
<evidence type="ECO:0000256" key="4">
    <source>
        <dbReference type="RuleBase" id="RU361267"/>
    </source>
</evidence>